<feature type="compositionally biased region" description="Polar residues" evidence="1">
    <location>
        <begin position="469"/>
        <end position="488"/>
    </location>
</feature>
<dbReference type="GO" id="GO:0002020">
    <property type="term" value="F:protease binding"/>
    <property type="evidence" value="ECO:0007669"/>
    <property type="project" value="InterPro"/>
</dbReference>
<name>B3SEU6_TRIAD</name>
<dbReference type="Pfam" id="PF00619">
    <property type="entry name" value="CARD"/>
    <property type="match status" value="1"/>
</dbReference>
<dbReference type="AlphaFoldDB" id="B3SEU6"/>
<dbReference type="PANTHER" id="PTHR15034">
    <property type="entry name" value="DEATH DOMAIN-CONTAINING PROTEIN CRADD"/>
    <property type="match status" value="1"/>
</dbReference>
<dbReference type="RefSeq" id="XP_002118765.1">
    <property type="nucleotide sequence ID" value="XM_002118729.1"/>
</dbReference>
<feature type="domain" description="CARD" evidence="2">
    <location>
        <begin position="360"/>
        <end position="451"/>
    </location>
</feature>
<feature type="region of interest" description="Disordered" evidence="1">
    <location>
        <begin position="451"/>
        <end position="488"/>
    </location>
</feature>
<dbReference type="InterPro" id="IPR037939">
    <property type="entry name" value="CRADD"/>
</dbReference>
<dbReference type="Proteomes" id="UP000009022">
    <property type="component" value="Unassembled WGS sequence"/>
</dbReference>
<dbReference type="PROSITE" id="PS50209">
    <property type="entry name" value="CARD"/>
    <property type="match status" value="1"/>
</dbReference>
<protein>
    <recommendedName>
        <fullName evidence="2">CARD domain-containing protein</fullName>
    </recommendedName>
</protein>
<dbReference type="GO" id="GO:0005737">
    <property type="term" value="C:cytoplasm"/>
    <property type="evidence" value="ECO:0000318"/>
    <property type="project" value="GO_Central"/>
</dbReference>
<dbReference type="Gene3D" id="1.10.287.950">
    <property type="entry name" value="Methyl-accepting chemotaxis protein"/>
    <property type="match status" value="1"/>
</dbReference>
<accession>B3SEU6</accession>
<dbReference type="InParanoid" id="B3SEU6"/>
<dbReference type="InterPro" id="IPR001315">
    <property type="entry name" value="CARD"/>
</dbReference>
<sequence>MSFSSHFYNGLRICCTQNEHMQYSYRRSKGTGSELKVLPGKKKIRASKLFKNIGIRIVEVNTVKYYKLQGKSDICKYGFRQRPLLEDSSDIENSYEVLKSSAIDKNSEYQTQLCKVETVEDLKHKAQSILKDVQNLNDDVMKPVQANIEKILKTFNSASDFNNSIDKIKALTKLIKEIAEKNNSLSDCFAELCDKVKRLLESIDNRTERIEGTTERIDDRTERIDGRTERIEDTTERIDDRTDRIDGTTERTDNRTERIEGATERIEQKLDELKNQNKESDEKQSSKPIAEATSQENRISFSSSNKQVKSTLPDDITPKQIEPVNTVDASSNNGEDIPMSLTEEERASTIPKYKISRIGMLEIHKHILRSHYVEIIEECKSSVKPICNHLYSREILTHYLKEFIVCQPTDYEKMGKLLDILPECGNRAYGVFCEVLSTINSPVIGILENAERENEEESKGNYNVKDADNLTSQNQATSSRTKASKSNI</sequence>
<dbReference type="InterPro" id="IPR011029">
    <property type="entry name" value="DEATH-like_dom_sf"/>
</dbReference>
<dbReference type="PANTHER" id="PTHR15034:SF5">
    <property type="entry name" value="DEATH DOMAIN-CONTAINING PROTEIN CRADD"/>
    <property type="match status" value="1"/>
</dbReference>
<dbReference type="EMBL" id="DS985648">
    <property type="protein sequence ID" value="EDV18749.1"/>
    <property type="molecule type" value="Genomic_DNA"/>
</dbReference>
<organism evidence="3 4">
    <name type="scientific">Trichoplax adhaerens</name>
    <name type="common">Trichoplax reptans</name>
    <dbReference type="NCBI Taxonomy" id="10228"/>
    <lineage>
        <taxon>Eukaryota</taxon>
        <taxon>Metazoa</taxon>
        <taxon>Placozoa</taxon>
        <taxon>Uniplacotomia</taxon>
        <taxon>Trichoplacea</taxon>
        <taxon>Trichoplacidae</taxon>
        <taxon>Trichoplax</taxon>
    </lineage>
</organism>
<dbReference type="GO" id="GO:2001235">
    <property type="term" value="P:positive regulation of apoptotic signaling pathway"/>
    <property type="evidence" value="ECO:0000318"/>
    <property type="project" value="GO_Central"/>
</dbReference>
<dbReference type="CTD" id="6759979"/>
<evidence type="ECO:0000256" key="1">
    <source>
        <dbReference type="SAM" id="MobiDB-lite"/>
    </source>
</evidence>
<feature type="region of interest" description="Disordered" evidence="1">
    <location>
        <begin position="220"/>
        <end position="319"/>
    </location>
</feature>
<evidence type="ECO:0000259" key="2">
    <source>
        <dbReference type="PROSITE" id="PS50209"/>
    </source>
</evidence>
<evidence type="ECO:0000313" key="4">
    <source>
        <dbReference type="Proteomes" id="UP000009022"/>
    </source>
</evidence>
<evidence type="ECO:0000313" key="3">
    <source>
        <dbReference type="EMBL" id="EDV18749.1"/>
    </source>
</evidence>
<feature type="compositionally biased region" description="Polar residues" evidence="1">
    <location>
        <begin position="292"/>
        <end position="310"/>
    </location>
</feature>
<gene>
    <name evidence="3" type="ORF">TRIADDRAFT_62776</name>
</gene>
<dbReference type="CDD" id="cd01671">
    <property type="entry name" value="CARD"/>
    <property type="match status" value="1"/>
</dbReference>
<proteinExistence type="predicted"/>
<feature type="compositionally biased region" description="Basic and acidic residues" evidence="1">
    <location>
        <begin position="220"/>
        <end position="285"/>
    </location>
</feature>
<dbReference type="PhylomeDB" id="B3SEU6"/>
<dbReference type="Gene3D" id="1.10.533.10">
    <property type="entry name" value="Death Domain, Fas"/>
    <property type="match status" value="1"/>
</dbReference>
<dbReference type="HOGENOM" id="CLU_559395_0_0_1"/>
<dbReference type="GeneID" id="6759979"/>
<dbReference type="KEGG" id="tad:TRIADDRAFT_62776"/>
<dbReference type="SUPFAM" id="SSF58104">
    <property type="entry name" value="Methyl-accepting chemotaxis protein (MCP) signaling domain"/>
    <property type="match status" value="1"/>
</dbReference>
<dbReference type="OrthoDB" id="10031931at2759"/>
<dbReference type="SUPFAM" id="SSF47986">
    <property type="entry name" value="DEATH domain"/>
    <property type="match status" value="1"/>
</dbReference>
<dbReference type="GO" id="GO:0070513">
    <property type="term" value="F:death domain binding"/>
    <property type="evidence" value="ECO:0007669"/>
    <property type="project" value="InterPro"/>
</dbReference>
<keyword evidence="4" id="KW-1185">Reference proteome</keyword>
<reference evidence="3 4" key="1">
    <citation type="journal article" date="2008" name="Nature">
        <title>The Trichoplax genome and the nature of placozoans.</title>
        <authorList>
            <person name="Srivastava M."/>
            <person name="Begovic E."/>
            <person name="Chapman J."/>
            <person name="Putnam N.H."/>
            <person name="Hellsten U."/>
            <person name="Kawashima T."/>
            <person name="Kuo A."/>
            <person name="Mitros T."/>
            <person name="Salamov A."/>
            <person name="Carpenter M.L."/>
            <person name="Signorovitch A.Y."/>
            <person name="Moreno M.A."/>
            <person name="Kamm K."/>
            <person name="Grimwood J."/>
            <person name="Schmutz J."/>
            <person name="Shapiro H."/>
            <person name="Grigoriev I.V."/>
            <person name="Buss L.W."/>
            <person name="Schierwater B."/>
            <person name="Dellaporta S.L."/>
            <person name="Rokhsar D.S."/>
        </authorList>
    </citation>
    <scope>NUCLEOTIDE SEQUENCE [LARGE SCALE GENOMIC DNA]</scope>
    <source>
        <strain evidence="3 4">Grell-BS-1999</strain>
    </source>
</reference>